<dbReference type="InterPro" id="IPR019557">
    <property type="entry name" value="AminoTfrase-like_pln_mobile"/>
</dbReference>
<dbReference type="PANTHER" id="PTHR46033">
    <property type="entry name" value="PROTEIN MAIN-LIKE 2"/>
    <property type="match status" value="1"/>
</dbReference>
<dbReference type="Proteomes" id="UP000701853">
    <property type="component" value="Chromosome 4"/>
</dbReference>
<protein>
    <recommendedName>
        <fullName evidence="2">Aminotransferase-like plant mobile domain-containing protein</fullName>
    </recommendedName>
</protein>
<evidence type="ECO:0000313" key="4">
    <source>
        <dbReference type="Proteomes" id="UP000701853"/>
    </source>
</evidence>
<comment type="caution">
    <text evidence="3">The sequence shown here is derived from an EMBL/GenBank/DDBJ whole genome shotgun (WGS) entry which is preliminary data.</text>
</comment>
<accession>A0A8J5ZSP4</accession>
<evidence type="ECO:0000313" key="3">
    <source>
        <dbReference type="EMBL" id="KAG8497119.1"/>
    </source>
</evidence>
<evidence type="ECO:0000256" key="1">
    <source>
        <dbReference type="SAM" id="MobiDB-lite"/>
    </source>
</evidence>
<dbReference type="InterPro" id="IPR044824">
    <property type="entry name" value="MAIN-like"/>
</dbReference>
<keyword evidence="4" id="KW-1185">Reference proteome</keyword>
<gene>
    <name evidence="3" type="ORF">CXB51_008269</name>
</gene>
<evidence type="ECO:0000259" key="2">
    <source>
        <dbReference type="Pfam" id="PF10536"/>
    </source>
</evidence>
<dbReference type="Pfam" id="PF10536">
    <property type="entry name" value="PMD"/>
    <property type="match status" value="1"/>
</dbReference>
<organism evidence="3 4">
    <name type="scientific">Gossypium anomalum</name>
    <dbReference type="NCBI Taxonomy" id="47600"/>
    <lineage>
        <taxon>Eukaryota</taxon>
        <taxon>Viridiplantae</taxon>
        <taxon>Streptophyta</taxon>
        <taxon>Embryophyta</taxon>
        <taxon>Tracheophyta</taxon>
        <taxon>Spermatophyta</taxon>
        <taxon>Magnoliopsida</taxon>
        <taxon>eudicotyledons</taxon>
        <taxon>Gunneridae</taxon>
        <taxon>Pentapetalae</taxon>
        <taxon>rosids</taxon>
        <taxon>malvids</taxon>
        <taxon>Malvales</taxon>
        <taxon>Malvaceae</taxon>
        <taxon>Malvoideae</taxon>
        <taxon>Gossypium</taxon>
    </lineage>
</organism>
<reference evidence="3 4" key="1">
    <citation type="journal article" date="2021" name="bioRxiv">
        <title>The Gossypium anomalum genome as a resource for cotton improvement and evolutionary analysis of hybrid incompatibility.</title>
        <authorList>
            <person name="Grover C.E."/>
            <person name="Yuan D."/>
            <person name="Arick M.A."/>
            <person name="Miller E.R."/>
            <person name="Hu G."/>
            <person name="Peterson D.G."/>
            <person name="Wendel J.F."/>
            <person name="Udall J.A."/>
        </authorList>
    </citation>
    <scope>NUCLEOTIDE SEQUENCE [LARGE SCALE GENOMIC DNA]</scope>
    <source>
        <strain evidence="3">JFW-Udall</strain>
        <tissue evidence="3">Leaf</tissue>
    </source>
</reference>
<dbReference type="GO" id="GO:0010073">
    <property type="term" value="P:meristem maintenance"/>
    <property type="evidence" value="ECO:0007669"/>
    <property type="project" value="InterPro"/>
</dbReference>
<name>A0A8J5ZSP4_9ROSI</name>
<feature type="compositionally biased region" description="Low complexity" evidence="1">
    <location>
        <begin position="296"/>
        <end position="310"/>
    </location>
</feature>
<feature type="compositionally biased region" description="Basic and acidic residues" evidence="1">
    <location>
        <begin position="268"/>
        <end position="286"/>
    </location>
</feature>
<sequence length="341" mass="39735">MAGELIRLDNKHISVDQMTMRGGDPRRTLFIFHAESVLSLWKTYTCNWDYRWMGTQSPGPHHLLIGEPYATSFWVLYRIKLTEVRSRWDGYETHSQSRIMIRLNSKEYDMLAYILEMIGGYLMPDLSRNLVHLRWLLKLVDFRAAGELSWGSAVLATLYKEMCGATRPNKAKIGGCLSLLQLWFQWTPYEDPLIRAVIPDEFFQNPNVWHVKVPLVNYAAVEMHQSDRVLRQFRFRQPIPVAPEVFDDEHKDLWQAILLSEEEKRRQIRAQRERRGPLNPRRRDNDTGPSTAPTRSSGPTVQQTTPTSQPFQIMLGAHPSPYMYPNPYMFPFPSPMAGWNP</sequence>
<feature type="region of interest" description="Disordered" evidence="1">
    <location>
        <begin position="268"/>
        <end position="314"/>
    </location>
</feature>
<dbReference type="EMBL" id="JAHUZN010000004">
    <property type="protein sequence ID" value="KAG8497119.1"/>
    <property type="molecule type" value="Genomic_DNA"/>
</dbReference>
<proteinExistence type="predicted"/>
<dbReference type="PANTHER" id="PTHR46033:SF8">
    <property type="entry name" value="PROTEIN MAINTENANCE OF MERISTEMS-LIKE"/>
    <property type="match status" value="1"/>
</dbReference>
<feature type="domain" description="Aminotransferase-like plant mobile" evidence="2">
    <location>
        <begin position="92"/>
        <end position="184"/>
    </location>
</feature>
<dbReference type="AlphaFoldDB" id="A0A8J5ZSP4"/>